<protein>
    <recommendedName>
        <fullName evidence="2">Sulfatase-modifying factor enzyme-like domain-containing protein</fullName>
    </recommendedName>
</protein>
<dbReference type="Gene3D" id="3.90.1580.10">
    <property type="entry name" value="paralog of FGE (formylglycine-generating enzyme)"/>
    <property type="match status" value="1"/>
</dbReference>
<evidence type="ECO:0000259" key="2">
    <source>
        <dbReference type="Pfam" id="PF03781"/>
    </source>
</evidence>
<dbReference type="PANTHER" id="PTHR23150:SF19">
    <property type="entry name" value="FORMYLGLYCINE-GENERATING ENZYME"/>
    <property type="match status" value="1"/>
</dbReference>
<evidence type="ECO:0000313" key="4">
    <source>
        <dbReference type="Proteomes" id="UP000749010"/>
    </source>
</evidence>
<name>A0ABX1U1S3_9PROT</name>
<feature type="region of interest" description="Disordered" evidence="1">
    <location>
        <begin position="91"/>
        <end position="137"/>
    </location>
</feature>
<dbReference type="InterPro" id="IPR042095">
    <property type="entry name" value="SUMF_sf"/>
</dbReference>
<organism evidence="3 4">
    <name type="scientific">Candidatus Accumulibacter phosphatis</name>
    <dbReference type="NCBI Taxonomy" id="327160"/>
    <lineage>
        <taxon>Bacteria</taxon>
        <taxon>Pseudomonadati</taxon>
        <taxon>Pseudomonadota</taxon>
        <taxon>Betaproteobacteria</taxon>
        <taxon>Candidatus Accumulibacter</taxon>
    </lineage>
</organism>
<dbReference type="EMBL" id="SPMY01000040">
    <property type="protein sequence ID" value="NMQ28803.1"/>
    <property type="molecule type" value="Genomic_DNA"/>
</dbReference>
<comment type="caution">
    <text evidence="3">The sequence shown here is derived from an EMBL/GenBank/DDBJ whole genome shotgun (WGS) entry which is preliminary data.</text>
</comment>
<sequence>MAFCRWLSQMLGHEVRLPTEQEWEKAARGADGREFPWGEFESGQANINETWEAEGPHYLAQTSAAGIYPQGTSPWGCHDMAGNVWEWCLNQYDEPGDTDPGGDVRRVVRGDCRTTSHRAPRAGLSPSSGFSRPSPAS</sequence>
<dbReference type="Pfam" id="PF03781">
    <property type="entry name" value="FGE-sulfatase"/>
    <property type="match status" value="1"/>
</dbReference>
<gene>
    <name evidence="3" type="ORF">E4Q23_14180</name>
</gene>
<accession>A0ABX1U1S3</accession>
<reference evidence="3 4" key="1">
    <citation type="submission" date="2019-03" db="EMBL/GenBank/DDBJ databases">
        <title>Metabolic reconstructions from genomes of highly enriched 'Candidatus Accumulibacter' and 'Candidatus Competibacter' bioreactor populations.</title>
        <authorList>
            <person name="Annavajhala M.K."/>
            <person name="Welles L."/>
            <person name="Abbas B."/>
            <person name="Sorokin D."/>
            <person name="Park H."/>
            <person name="Van Loosdrecht M."/>
            <person name="Chandran K."/>
        </authorList>
    </citation>
    <scope>NUCLEOTIDE SEQUENCE [LARGE SCALE GENOMIC DNA]</scope>
    <source>
        <strain evidence="3 4">SBR_S</strain>
    </source>
</reference>
<dbReference type="InterPro" id="IPR005532">
    <property type="entry name" value="SUMF_dom"/>
</dbReference>
<dbReference type="InterPro" id="IPR016187">
    <property type="entry name" value="CTDL_fold"/>
</dbReference>
<dbReference type="Proteomes" id="UP000749010">
    <property type="component" value="Unassembled WGS sequence"/>
</dbReference>
<keyword evidence="4" id="KW-1185">Reference proteome</keyword>
<dbReference type="SUPFAM" id="SSF56436">
    <property type="entry name" value="C-type lectin-like"/>
    <property type="match status" value="1"/>
</dbReference>
<proteinExistence type="predicted"/>
<evidence type="ECO:0000313" key="3">
    <source>
        <dbReference type="EMBL" id="NMQ28803.1"/>
    </source>
</evidence>
<dbReference type="PANTHER" id="PTHR23150">
    <property type="entry name" value="SULFATASE MODIFYING FACTOR 1, 2"/>
    <property type="match status" value="1"/>
</dbReference>
<dbReference type="InterPro" id="IPR051043">
    <property type="entry name" value="Sulfatase_Mod_Factor_Kinase"/>
</dbReference>
<feature type="compositionally biased region" description="Basic and acidic residues" evidence="1">
    <location>
        <begin position="102"/>
        <end position="114"/>
    </location>
</feature>
<feature type="domain" description="Sulfatase-modifying factor enzyme-like" evidence="2">
    <location>
        <begin position="1"/>
        <end position="117"/>
    </location>
</feature>
<evidence type="ECO:0000256" key="1">
    <source>
        <dbReference type="SAM" id="MobiDB-lite"/>
    </source>
</evidence>